<evidence type="ECO:0000313" key="1">
    <source>
        <dbReference type="EMBL" id="GAG76100.1"/>
    </source>
</evidence>
<gene>
    <name evidence="1" type="ORF">S01H4_29050</name>
</gene>
<proteinExistence type="predicted"/>
<dbReference type="EMBL" id="BART01014655">
    <property type="protein sequence ID" value="GAG76100.1"/>
    <property type="molecule type" value="Genomic_DNA"/>
</dbReference>
<sequence length="32" mass="3686">GAEWIKLMINTLQIHWINAHKYTGSLKFAPFG</sequence>
<reference evidence="1" key="1">
    <citation type="journal article" date="2014" name="Front. Microbiol.">
        <title>High frequency of phylogenetically diverse reductive dehalogenase-homologous genes in deep subseafloor sedimentary metagenomes.</title>
        <authorList>
            <person name="Kawai M."/>
            <person name="Futagami T."/>
            <person name="Toyoda A."/>
            <person name="Takaki Y."/>
            <person name="Nishi S."/>
            <person name="Hori S."/>
            <person name="Arai W."/>
            <person name="Tsubouchi T."/>
            <person name="Morono Y."/>
            <person name="Uchiyama I."/>
            <person name="Ito T."/>
            <person name="Fujiyama A."/>
            <person name="Inagaki F."/>
            <person name="Takami H."/>
        </authorList>
    </citation>
    <scope>NUCLEOTIDE SEQUENCE</scope>
    <source>
        <strain evidence="1">Expedition CK06-06</strain>
    </source>
</reference>
<organism evidence="1">
    <name type="scientific">marine sediment metagenome</name>
    <dbReference type="NCBI Taxonomy" id="412755"/>
    <lineage>
        <taxon>unclassified sequences</taxon>
        <taxon>metagenomes</taxon>
        <taxon>ecological metagenomes</taxon>
    </lineage>
</organism>
<feature type="non-terminal residue" evidence="1">
    <location>
        <position position="1"/>
    </location>
</feature>
<protein>
    <submittedName>
        <fullName evidence="1">Uncharacterized protein</fullName>
    </submittedName>
</protein>
<dbReference type="AlphaFoldDB" id="X1A228"/>
<name>X1A228_9ZZZZ</name>
<comment type="caution">
    <text evidence="1">The sequence shown here is derived from an EMBL/GenBank/DDBJ whole genome shotgun (WGS) entry which is preliminary data.</text>
</comment>
<accession>X1A228</accession>